<protein>
    <submittedName>
        <fullName evidence="1">Uncharacterized protein</fullName>
    </submittedName>
</protein>
<proteinExistence type="predicted"/>
<dbReference type="NCBIfam" id="NF040910">
    <property type="entry name" value="CD1375_fam"/>
    <property type="match status" value="1"/>
</dbReference>
<organism evidence="1 2">
    <name type="scientific">Selenomonas dianae</name>
    <dbReference type="NCBI Taxonomy" id="135079"/>
    <lineage>
        <taxon>Bacteria</taxon>
        <taxon>Bacillati</taxon>
        <taxon>Bacillota</taxon>
        <taxon>Negativicutes</taxon>
        <taxon>Selenomonadales</taxon>
        <taxon>Selenomonadaceae</taxon>
        <taxon>Selenomonas</taxon>
    </lineage>
</organism>
<evidence type="ECO:0000313" key="2">
    <source>
        <dbReference type="Proteomes" id="UP001500399"/>
    </source>
</evidence>
<sequence>MAATIYSYIVVAYGVLVQGGKFALSPEDNPKNLRVVPEAYREKVAEWIVAHNAG</sequence>
<gene>
    <name evidence="1" type="ORF">GCM10008919_06720</name>
</gene>
<accession>A0ABP3CI28</accession>
<evidence type="ECO:0000313" key="1">
    <source>
        <dbReference type="EMBL" id="GAA0206141.1"/>
    </source>
</evidence>
<dbReference type="EMBL" id="BAAACR010000004">
    <property type="protein sequence ID" value="GAA0206141.1"/>
    <property type="molecule type" value="Genomic_DNA"/>
</dbReference>
<keyword evidence="2" id="KW-1185">Reference proteome</keyword>
<dbReference type="Proteomes" id="UP001500399">
    <property type="component" value="Unassembled WGS sequence"/>
</dbReference>
<comment type="caution">
    <text evidence="1">The sequence shown here is derived from an EMBL/GenBank/DDBJ whole genome shotgun (WGS) entry which is preliminary data.</text>
</comment>
<dbReference type="InterPro" id="IPR047907">
    <property type="entry name" value="CD1375-like"/>
</dbReference>
<reference evidence="2" key="1">
    <citation type="journal article" date="2019" name="Int. J. Syst. Evol. Microbiol.">
        <title>The Global Catalogue of Microorganisms (GCM) 10K type strain sequencing project: providing services to taxonomists for standard genome sequencing and annotation.</title>
        <authorList>
            <consortium name="The Broad Institute Genomics Platform"/>
            <consortium name="The Broad Institute Genome Sequencing Center for Infectious Disease"/>
            <person name="Wu L."/>
            <person name="Ma J."/>
        </authorList>
    </citation>
    <scope>NUCLEOTIDE SEQUENCE [LARGE SCALE GENOMIC DNA]</scope>
    <source>
        <strain evidence="2">JCM 8542</strain>
    </source>
</reference>
<name>A0ABP3CI28_9FIRM</name>
<dbReference type="RefSeq" id="WP_304986321.1">
    <property type="nucleotide sequence ID" value="NZ_BAAACR010000004.1"/>
</dbReference>